<dbReference type="RefSeq" id="WP_179548522.1">
    <property type="nucleotide sequence ID" value="NZ_BSEW01000002.1"/>
</dbReference>
<comment type="caution">
    <text evidence="2">The sequence shown here is derived from an EMBL/GenBank/DDBJ whole genome shotgun (WGS) entry which is preliminary data.</text>
</comment>
<keyword evidence="1" id="KW-0472">Membrane</keyword>
<reference evidence="2 3" key="1">
    <citation type="submission" date="2020-07" db="EMBL/GenBank/DDBJ databases">
        <title>Sequencing the genomes of 1000 actinobacteria strains.</title>
        <authorList>
            <person name="Klenk H.-P."/>
        </authorList>
    </citation>
    <scope>NUCLEOTIDE SEQUENCE [LARGE SCALE GENOMIC DNA]</scope>
    <source>
        <strain evidence="2 3">DSM 26474</strain>
    </source>
</reference>
<dbReference type="Proteomes" id="UP000549913">
    <property type="component" value="Unassembled WGS sequence"/>
</dbReference>
<dbReference type="InterPro" id="IPR046548">
    <property type="entry name" value="DUF6804"/>
</dbReference>
<name>A0A852SSD7_9MICO</name>
<gene>
    <name evidence="2" type="ORF">BJ984_002772</name>
</gene>
<keyword evidence="3" id="KW-1185">Reference proteome</keyword>
<evidence type="ECO:0000313" key="2">
    <source>
        <dbReference type="EMBL" id="NYD71614.1"/>
    </source>
</evidence>
<feature type="transmembrane region" description="Helical" evidence="1">
    <location>
        <begin position="64"/>
        <end position="83"/>
    </location>
</feature>
<feature type="transmembrane region" description="Helical" evidence="1">
    <location>
        <begin position="12"/>
        <end position="31"/>
    </location>
</feature>
<evidence type="ECO:0000256" key="1">
    <source>
        <dbReference type="SAM" id="Phobius"/>
    </source>
</evidence>
<proteinExistence type="predicted"/>
<dbReference type="EMBL" id="JACCBM010000001">
    <property type="protein sequence ID" value="NYD71614.1"/>
    <property type="molecule type" value="Genomic_DNA"/>
</dbReference>
<protein>
    <submittedName>
        <fullName evidence="2">Uncharacterized protein</fullName>
    </submittedName>
</protein>
<keyword evidence="1" id="KW-0812">Transmembrane</keyword>
<sequence length="112" mass="12044">MSARQTTPDFTRPALAPGLLGAIALVAFLAVIGDDGWFTVARFVIAILALIMLVFAVQAKQWWWLPPLAAIAVLWNPVLPIVLPLVGWQIAHGVGAIVFVASGLLIKVHRVD</sequence>
<organism evidence="2 3">
    <name type="scientific">Herbiconiux flava</name>
    <dbReference type="NCBI Taxonomy" id="881268"/>
    <lineage>
        <taxon>Bacteria</taxon>
        <taxon>Bacillati</taxon>
        <taxon>Actinomycetota</taxon>
        <taxon>Actinomycetes</taxon>
        <taxon>Micrococcales</taxon>
        <taxon>Microbacteriaceae</taxon>
        <taxon>Herbiconiux</taxon>
    </lineage>
</organism>
<dbReference type="AlphaFoldDB" id="A0A852SSD7"/>
<evidence type="ECO:0000313" key="3">
    <source>
        <dbReference type="Proteomes" id="UP000549913"/>
    </source>
</evidence>
<dbReference type="Pfam" id="PF20619">
    <property type="entry name" value="DUF6804"/>
    <property type="match status" value="1"/>
</dbReference>
<feature type="transmembrane region" description="Helical" evidence="1">
    <location>
        <begin position="37"/>
        <end position="57"/>
    </location>
</feature>
<feature type="transmembrane region" description="Helical" evidence="1">
    <location>
        <begin position="89"/>
        <end position="106"/>
    </location>
</feature>
<keyword evidence="1" id="KW-1133">Transmembrane helix</keyword>
<accession>A0A852SSD7</accession>